<proteinExistence type="predicted"/>
<protein>
    <submittedName>
        <fullName evidence="1">Uncharacterized protein</fullName>
    </submittedName>
</protein>
<dbReference type="Proteomes" id="UP000243499">
    <property type="component" value="Chromosome 9"/>
</dbReference>
<reference evidence="1" key="1">
    <citation type="submission" date="2018-04" db="EMBL/GenBank/DDBJ databases">
        <title>WGS assembly of Panicum hallii.</title>
        <authorList>
            <person name="Lovell J."/>
            <person name="Jenkins J."/>
            <person name="Lowry D."/>
            <person name="Mamidi S."/>
            <person name="Sreedasyam A."/>
            <person name="Weng X."/>
            <person name="Barry K."/>
            <person name="Bonette J."/>
            <person name="Campitelli B."/>
            <person name="Daum C."/>
            <person name="Gordon S."/>
            <person name="Gould B."/>
            <person name="Lipzen A."/>
            <person name="Macqueen A."/>
            <person name="Palacio-Mejia J."/>
            <person name="Plott C."/>
            <person name="Shakirov E."/>
            <person name="Shu S."/>
            <person name="Yoshinaga Y."/>
            <person name="Zane M."/>
            <person name="Rokhsar D."/>
            <person name="Grimwood J."/>
            <person name="Schmutz J."/>
            <person name="Juenger T."/>
        </authorList>
    </citation>
    <scope>NUCLEOTIDE SEQUENCE [LARGE SCALE GENOMIC DNA]</scope>
    <source>
        <strain evidence="1">FIL2</strain>
    </source>
</reference>
<gene>
    <name evidence="1" type="ORF">PAHAL_9G355000</name>
</gene>
<dbReference type="AlphaFoldDB" id="A0A2S3INH1"/>
<organism evidence="1">
    <name type="scientific">Panicum hallii</name>
    <dbReference type="NCBI Taxonomy" id="206008"/>
    <lineage>
        <taxon>Eukaryota</taxon>
        <taxon>Viridiplantae</taxon>
        <taxon>Streptophyta</taxon>
        <taxon>Embryophyta</taxon>
        <taxon>Tracheophyta</taxon>
        <taxon>Spermatophyta</taxon>
        <taxon>Magnoliopsida</taxon>
        <taxon>Liliopsida</taxon>
        <taxon>Poales</taxon>
        <taxon>Poaceae</taxon>
        <taxon>PACMAD clade</taxon>
        <taxon>Panicoideae</taxon>
        <taxon>Panicodae</taxon>
        <taxon>Paniceae</taxon>
        <taxon>Panicinae</taxon>
        <taxon>Panicum</taxon>
        <taxon>Panicum sect. Panicum</taxon>
    </lineage>
</organism>
<evidence type="ECO:0000313" key="1">
    <source>
        <dbReference type="EMBL" id="PAN48390.2"/>
    </source>
</evidence>
<accession>A0A2S3INH1</accession>
<dbReference type="Gramene" id="PAN48390">
    <property type="protein sequence ID" value="PAN48390"/>
    <property type="gene ID" value="PAHAL_9G355000"/>
</dbReference>
<sequence length="161" mass="18717">MPTMSSLLFQLFRDSSLLQDYFAVDWWWRTRLWCSTVQVTTAVLTSHVRPPWFQLVYMLLEVAVCLCRIVSMSGSNWIFRGFGRPVKHGSFQIVNAIQYIFFQVHSYLSIGGGSEDVLLLLFFQVIVIYPNQSPLLRSCQCNHRIQRSCGLNNLQRLGYLE</sequence>
<name>A0A2S3INH1_9POAL</name>
<dbReference type="EMBL" id="CM008054">
    <property type="protein sequence ID" value="PAN48390.2"/>
    <property type="molecule type" value="Genomic_DNA"/>
</dbReference>